<evidence type="ECO:0000313" key="1">
    <source>
        <dbReference type="EMBL" id="RBP59648.1"/>
    </source>
</evidence>
<accession>A0A366I0F8</accession>
<name>A0A366I0F8_9GAMM</name>
<organism evidence="1 2">
    <name type="scientific">Brenneria salicis ATCC 15712 = DSM 30166</name>
    <dbReference type="NCBI Taxonomy" id="714314"/>
    <lineage>
        <taxon>Bacteria</taxon>
        <taxon>Pseudomonadati</taxon>
        <taxon>Pseudomonadota</taxon>
        <taxon>Gammaproteobacteria</taxon>
        <taxon>Enterobacterales</taxon>
        <taxon>Pectobacteriaceae</taxon>
        <taxon>Brenneria</taxon>
    </lineage>
</organism>
<sequence length="47" mass="5485">MTFETTVWIKARIEPWNKQENSRHLANVPNLVRNIASQSTRCTENPC</sequence>
<protein>
    <submittedName>
        <fullName evidence="1">Uncharacterized protein</fullName>
    </submittedName>
</protein>
<dbReference type="Proteomes" id="UP000253046">
    <property type="component" value="Unassembled WGS sequence"/>
</dbReference>
<reference evidence="1 2" key="1">
    <citation type="submission" date="2018-06" db="EMBL/GenBank/DDBJ databases">
        <title>Genomic Encyclopedia of Type Strains, Phase IV (KMG-IV): sequencing the most valuable type-strain genomes for metagenomic binning, comparative biology and taxonomic classification.</title>
        <authorList>
            <person name="Goeker M."/>
        </authorList>
    </citation>
    <scope>NUCLEOTIDE SEQUENCE [LARGE SCALE GENOMIC DNA]</scope>
    <source>
        <strain evidence="1 2">DSM 30166</strain>
    </source>
</reference>
<comment type="caution">
    <text evidence="1">The sequence shown here is derived from an EMBL/GenBank/DDBJ whole genome shotgun (WGS) entry which is preliminary data.</text>
</comment>
<evidence type="ECO:0000313" key="2">
    <source>
        <dbReference type="Proteomes" id="UP000253046"/>
    </source>
</evidence>
<dbReference type="AlphaFoldDB" id="A0A366I0F8"/>
<dbReference type="EMBL" id="QNRY01000037">
    <property type="protein sequence ID" value="RBP59648.1"/>
    <property type="molecule type" value="Genomic_DNA"/>
</dbReference>
<keyword evidence="2" id="KW-1185">Reference proteome</keyword>
<proteinExistence type="predicted"/>
<gene>
    <name evidence="1" type="ORF">DES54_13726</name>
</gene>